<accession>A0A5B7GL02</accession>
<gene>
    <name evidence="1" type="ORF">E2C01_052225</name>
</gene>
<dbReference type="AlphaFoldDB" id="A0A5B7GL02"/>
<dbReference type="Proteomes" id="UP000324222">
    <property type="component" value="Unassembled WGS sequence"/>
</dbReference>
<proteinExistence type="predicted"/>
<name>A0A5B7GL02_PORTR</name>
<sequence>MFCFPYGFSSQATEMTSRVPKTAQAVNGVDLSDSTDANGRNTPMNFTKHLCGLGKIVMRAKHFQTPARKVGTF</sequence>
<evidence type="ECO:0000313" key="2">
    <source>
        <dbReference type="Proteomes" id="UP000324222"/>
    </source>
</evidence>
<reference evidence="1 2" key="1">
    <citation type="submission" date="2019-05" db="EMBL/GenBank/DDBJ databases">
        <title>Another draft genome of Portunus trituberculatus and its Hox gene families provides insights of decapod evolution.</title>
        <authorList>
            <person name="Jeong J.-H."/>
            <person name="Song I."/>
            <person name="Kim S."/>
            <person name="Choi T."/>
            <person name="Kim D."/>
            <person name="Ryu S."/>
            <person name="Kim W."/>
        </authorList>
    </citation>
    <scope>NUCLEOTIDE SEQUENCE [LARGE SCALE GENOMIC DNA]</scope>
    <source>
        <tissue evidence="1">Muscle</tissue>
    </source>
</reference>
<keyword evidence="2" id="KW-1185">Reference proteome</keyword>
<evidence type="ECO:0000313" key="1">
    <source>
        <dbReference type="EMBL" id="MPC58229.1"/>
    </source>
</evidence>
<organism evidence="1 2">
    <name type="scientific">Portunus trituberculatus</name>
    <name type="common">Swimming crab</name>
    <name type="synonym">Neptunus trituberculatus</name>
    <dbReference type="NCBI Taxonomy" id="210409"/>
    <lineage>
        <taxon>Eukaryota</taxon>
        <taxon>Metazoa</taxon>
        <taxon>Ecdysozoa</taxon>
        <taxon>Arthropoda</taxon>
        <taxon>Crustacea</taxon>
        <taxon>Multicrustacea</taxon>
        <taxon>Malacostraca</taxon>
        <taxon>Eumalacostraca</taxon>
        <taxon>Eucarida</taxon>
        <taxon>Decapoda</taxon>
        <taxon>Pleocyemata</taxon>
        <taxon>Brachyura</taxon>
        <taxon>Eubrachyura</taxon>
        <taxon>Portunoidea</taxon>
        <taxon>Portunidae</taxon>
        <taxon>Portuninae</taxon>
        <taxon>Portunus</taxon>
    </lineage>
</organism>
<dbReference type="EMBL" id="VSRR010015484">
    <property type="protein sequence ID" value="MPC58229.1"/>
    <property type="molecule type" value="Genomic_DNA"/>
</dbReference>
<protein>
    <submittedName>
        <fullName evidence="1">Uncharacterized protein</fullName>
    </submittedName>
</protein>
<comment type="caution">
    <text evidence="1">The sequence shown here is derived from an EMBL/GenBank/DDBJ whole genome shotgun (WGS) entry which is preliminary data.</text>
</comment>